<dbReference type="InterPro" id="IPR036179">
    <property type="entry name" value="Ig-like_dom_sf"/>
</dbReference>
<dbReference type="EMBL" id="MRZV01001233">
    <property type="protein sequence ID" value="PIK39492.1"/>
    <property type="molecule type" value="Genomic_DNA"/>
</dbReference>
<evidence type="ECO:0000313" key="3">
    <source>
        <dbReference type="EMBL" id="PIK39492.1"/>
    </source>
</evidence>
<evidence type="ECO:0000256" key="2">
    <source>
        <dbReference type="SAM" id="SignalP"/>
    </source>
</evidence>
<feature type="signal peptide" evidence="2">
    <location>
        <begin position="1"/>
        <end position="18"/>
    </location>
</feature>
<reference evidence="3 4" key="1">
    <citation type="journal article" date="2017" name="PLoS Biol.">
        <title>The sea cucumber genome provides insights into morphological evolution and visceral regeneration.</title>
        <authorList>
            <person name="Zhang X."/>
            <person name="Sun L."/>
            <person name="Yuan J."/>
            <person name="Sun Y."/>
            <person name="Gao Y."/>
            <person name="Zhang L."/>
            <person name="Li S."/>
            <person name="Dai H."/>
            <person name="Hamel J.F."/>
            <person name="Liu C."/>
            <person name="Yu Y."/>
            <person name="Liu S."/>
            <person name="Lin W."/>
            <person name="Guo K."/>
            <person name="Jin S."/>
            <person name="Xu P."/>
            <person name="Storey K.B."/>
            <person name="Huan P."/>
            <person name="Zhang T."/>
            <person name="Zhou Y."/>
            <person name="Zhang J."/>
            <person name="Lin C."/>
            <person name="Li X."/>
            <person name="Xing L."/>
            <person name="Huo D."/>
            <person name="Sun M."/>
            <person name="Wang L."/>
            <person name="Mercier A."/>
            <person name="Li F."/>
            <person name="Yang H."/>
            <person name="Xiang J."/>
        </authorList>
    </citation>
    <scope>NUCLEOTIDE SEQUENCE [LARGE SCALE GENOMIC DNA]</scope>
    <source>
        <strain evidence="3">Shaxun</strain>
        <tissue evidence="3">Muscle</tissue>
    </source>
</reference>
<organism evidence="3 4">
    <name type="scientific">Stichopus japonicus</name>
    <name type="common">Sea cucumber</name>
    <dbReference type="NCBI Taxonomy" id="307972"/>
    <lineage>
        <taxon>Eukaryota</taxon>
        <taxon>Metazoa</taxon>
        <taxon>Echinodermata</taxon>
        <taxon>Eleutherozoa</taxon>
        <taxon>Echinozoa</taxon>
        <taxon>Holothuroidea</taxon>
        <taxon>Aspidochirotacea</taxon>
        <taxon>Aspidochirotida</taxon>
        <taxon>Stichopodidae</taxon>
        <taxon>Apostichopus</taxon>
    </lineage>
</organism>
<keyword evidence="4" id="KW-1185">Reference proteome</keyword>
<gene>
    <name evidence="3" type="ORF">BSL78_23666</name>
</gene>
<dbReference type="Gene3D" id="2.60.40.10">
    <property type="entry name" value="Immunoglobulins"/>
    <property type="match status" value="1"/>
</dbReference>
<accession>A0A2G8JUR5</accession>
<keyword evidence="1" id="KW-1133">Transmembrane helix</keyword>
<dbReference type="SUPFAM" id="SSF48726">
    <property type="entry name" value="Immunoglobulin"/>
    <property type="match status" value="1"/>
</dbReference>
<sequence length="483" mass="54044">MTSTYLLGVAFFIATALPTNYSASSLRCPEELLVEEGSIQVVNCSLTTSSLTDLYWYVGASTSSFPIAQLVSGVKYVWSVQHYDVSDDGSLIIKSVGLNQTGPYTILHFMEDDETEQDTVLVTLIEPCPLIDQCTSCEDCVIQATEDLILLTCTITSPTTEKISPVWTYNNGSIIQGRIHEERLSDNSWNASVSLDIQSLNCGLTVLLCSSSIRGYENALRDAKVNVTFATCDDLEIPNDGSAPILIVTCVIAIVIIVTTTFLISLYCSRRCKENTKNEDRNEDEDLKEIDPLIDRFLKSQLKIETPKGERKEMSAACFFDSDEWKNTNRILFVGDLLAGEKAIAKQANLMCSQGSIDETLFVVDIKKLNLEADFDKEIHKQLPPNSKYSPDKVYEMIWFQKCFLIIDGGGELLELPKPPDSEGDTIADGFTIFDVLFRNINDRLRVWVTSIPSDSSYHFSNYTKIYLQKFKEHGSQRSITNI</sequence>
<feature type="transmembrane region" description="Helical" evidence="1">
    <location>
        <begin position="245"/>
        <end position="268"/>
    </location>
</feature>
<evidence type="ECO:0000256" key="1">
    <source>
        <dbReference type="SAM" id="Phobius"/>
    </source>
</evidence>
<name>A0A2G8JUR5_STIJA</name>
<keyword evidence="1" id="KW-0812">Transmembrane</keyword>
<evidence type="ECO:0000313" key="4">
    <source>
        <dbReference type="Proteomes" id="UP000230750"/>
    </source>
</evidence>
<evidence type="ECO:0008006" key="5">
    <source>
        <dbReference type="Google" id="ProtNLM"/>
    </source>
</evidence>
<protein>
    <recommendedName>
        <fullName evidence="5">Ig-like domain-containing protein</fullName>
    </recommendedName>
</protein>
<dbReference type="Proteomes" id="UP000230750">
    <property type="component" value="Unassembled WGS sequence"/>
</dbReference>
<dbReference type="AlphaFoldDB" id="A0A2G8JUR5"/>
<keyword evidence="1" id="KW-0472">Membrane</keyword>
<proteinExistence type="predicted"/>
<dbReference type="InterPro" id="IPR013783">
    <property type="entry name" value="Ig-like_fold"/>
</dbReference>
<feature type="chain" id="PRO_5013627653" description="Ig-like domain-containing protein" evidence="2">
    <location>
        <begin position="19"/>
        <end position="483"/>
    </location>
</feature>
<keyword evidence="2" id="KW-0732">Signal</keyword>
<comment type="caution">
    <text evidence="3">The sequence shown here is derived from an EMBL/GenBank/DDBJ whole genome shotgun (WGS) entry which is preliminary data.</text>
</comment>